<dbReference type="Pfam" id="PF02171">
    <property type="entry name" value="Piwi"/>
    <property type="match status" value="1"/>
</dbReference>
<dbReference type="EMBL" id="JBICBT010001180">
    <property type="protein sequence ID" value="KAL3079549.1"/>
    <property type="molecule type" value="Genomic_DNA"/>
</dbReference>
<comment type="caution">
    <text evidence="2">The sequence shown here is derived from an EMBL/GenBank/DDBJ whole genome shotgun (WGS) entry which is preliminary data.</text>
</comment>
<dbReference type="PROSITE" id="PS50822">
    <property type="entry name" value="PIWI"/>
    <property type="match status" value="1"/>
</dbReference>
<accession>A0ABD2IHA5</accession>
<sequence length="887" mass="100419">MENLIEEVKKIKIAASVPPPATLNKHVDGVGSVYVFDIRPAGAFAFRYDVELTQLGKTNKSLTKGGGDDGKNGLLRGVCFALIRHVHQATQGFGNEVQFVYDNRKNLFTNKQIRSLSLEIDSASVTGFVAGQKVSDFLRNSPVMVEIKPCQTDKFELDLNDLGSSVSRHPSDPPPDRSLRTFLEMLTTQPFINAETHDVVGAGRLFKRQICKELEQAPGIVTREGIAKGVRIIDNGGQPKAALVADVKTCAFFANKNLEDIVNGMLQQKRTNRNDPGQMDRFWVEFSRLFRGVSGYLTYAPSRVIVIDSMSQRKMNDISFEVDGQAMSMVDFFRVKKDIRINGQLPAVRQQKDRETLFPLSCIVILPSQRLPLDKMAEHVSRELLNANTTHPSKRYADIEAEVRKIGTGASNEFMVKFGVKLVGGKNDIKIGIHEMPKIKFGDGGQQTFKDRINPAVRFLETSDRVKNWVVGYPRQINDQDVRAFVEQILSMGRKRGMKLSNPQFECIEMDSLDGRMQQLRQEKDVHFLMYIDKKFAKSHSILKLNEKRFGLLTQHVTFEVASKARAMTLSNVLNKMNMKMFGFNYLPIFPQITKGKLNMDGGDLLVVGIDTSRPPKATAYDRYKLCSKGLAELTSEEPMTVGICANYLKNPYKFCGDYYFQPCTQDQLQKQMLEYKFGWILDKVQKNRGKMPSVVFIIRDGISEGLVPKNAHSEFQAYVDACKKAVQNWSPKFVYCIVDKKHNKRFFVKSGQQVENTEPGSVVDSKFTRIDIHEFWLQSHVPLKGTTKIPQYVFPVNQVMANNNELQSFLLSLCCNWQIVTLAPGLPTPVRQAAELAKRGRANFNELKRTPKFIPRFEDTDQINYTVLNSRLCYNGHILADTRFNA</sequence>
<dbReference type="PANTHER" id="PTHR22891">
    <property type="entry name" value="EUKARYOTIC TRANSLATION INITIATION FACTOR 2C"/>
    <property type="match status" value="1"/>
</dbReference>
<dbReference type="InterPro" id="IPR036397">
    <property type="entry name" value="RNaseH_sf"/>
</dbReference>
<dbReference type="InterPro" id="IPR003100">
    <property type="entry name" value="PAZ_dom"/>
</dbReference>
<feature type="domain" description="Piwi" evidence="1">
    <location>
        <begin position="554"/>
        <end position="846"/>
    </location>
</feature>
<proteinExistence type="predicted"/>
<dbReference type="InterPro" id="IPR012337">
    <property type="entry name" value="RNaseH-like_sf"/>
</dbReference>
<protein>
    <recommendedName>
        <fullName evidence="1">Piwi domain-containing protein</fullName>
    </recommendedName>
</protein>
<evidence type="ECO:0000259" key="1">
    <source>
        <dbReference type="PROSITE" id="PS50822"/>
    </source>
</evidence>
<gene>
    <name evidence="2" type="ORF">niasHT_037111</name>
</gene>
<dbReference type="Gene3D" id="3.30.420.10">
    <property type="entry name" value="Ribonuclease H-like superfamily/Ribonuclease H"/>
    <property type="match status" value="1"/>
</dbReference>
<dbReference type="AlphaFoldDB" id="A0ABD2IHA5"/>
<dbReference type="Pfam" id="PF02170">
    <property type="entry name" value="PAZ"/>
    <property type="match status" value="1"/>
</dbReference>
<reference evidence="2 3" key="1">
    <citation type="submission" date="2024-10" db="EMBL/GenBank/DDBJ databases">
        <authorList>
            <person name="Kim D."/>
        </authorList>
    </citation>
    <scope>NUCLEOTIDE SEQUENCE [LARGE SCALE GENOMIC DNA]</scope>
    <source>
        <strain evidence="2">BH-2024</strain>
    </source>
</reference>
<dbReference type="InterPro" id="IPR003165">
    <property type="entry name" value="Piwi"/>
</dbReference>
<dbReference type="SUPFAM" id="SSF101690">
    <property type="entry name" value="PAZ domain"/>
    <property type="match status" value="1"/>
</dbReference>
<dbReference type="SMART" id="SM00950">
    <property type="entry name" value="Piwi"/>
    <property type="match status" value="1"/>
</dbReference>
<dbReference type="InterPro" id="IPR036085">
    <property type="entry name" value="PAZ_dom_sf"/>
</dbReference>
<dbReference type="Gene3D" id="2.170.260.10">
    <property type="entry name" value="paz domain"/>
    <property type="match status" value="1"/>
</dbReference>
<dbReference type="Proteomes" id="UP001620626">
    <property type="component" value="Unassembled WGS sequence"/>
</dbReference>
<evidence type="ECO:0000313" key="3">
    <source>
        <dbReference type="Proteomes" id="UP001620626"/>
    </source>
</evidence>
<dbReference type="SUPFAM" id="SSF53098">
    <property type="entry name" value="Ribonuclease H-like"/>
    <property type="match status" value="1"/>
</dbReference>
<dbReference type="Gene3D" id="3.40.50.2300">
    <property type="match status" value="1"/>
</dbReference>
<evidence type="ECO:0000313" key="2">
    <source>
        <dbReference type="EMBL" id="KAL3079549.1"/>
    </source>
</evidence>
<organism evidence="2 3">
    <name type="scientific">Heterodera trifolii</name>
    <dbReference type="NCBI Taxonomy" id="157864"/>
    <lineage>
        <taxon>Eukaryota</taxon>
        <taxon>Metazoa</taxon>
        <taxon>Ecdysozoa</taxon>
        <taxon>Nematoda</taxon>
        <taxon>Chromadorea</taxon>
        <taxon>Rhabditida</taxon>
        <taxon>Tylenchina</taxon>
        <taxon>Tylenchomorpha</taxon>
        <taxon>Tylenchoidea</taxon>
        <taxon>Heteroderidae</taxon>
        <taxon>Heteroderinae</taxon>
        <taxon>Heterodera</taxon>
    </lineage>
</organism>
<name>A0ABD2IHA5_9BILA</name>
<keyword evidence="3" id="KW-1185">Reference proteome</keyword>